<comment type="function">
    <text evidence="11">Protein L1 is also a translational repressor protein, it controls the translation of its operon by binding to its mRNA.</text>
</comment>
<sequence>MSVKETRRIIEELIKEASGRNFVESVDLVINLKNVDMKNPNNRIKEEVILPEGLGDDVKIAVFAKGDLAERAKKMGVTVLSEGDIDKLGKSKSEAKKIAREYDFFLAEPQFMALIGRKLGQTLGPRGKMPSPAISDIEGIIERLKKSVRLNTKDNLTFHAKIGKTSVEPEKLAKNLEAVVDKVISRLNDGKANIRSIYLKTTMGKAKRVAI</sequence>
<dbReference type="InterPro" id="IPR028364">
    <property type="entry name" value="Ribosomal_uL1/biogenesis"/>
</dbReference>
<comment type="similarity">
    <text evidence="1 11 12">Belongs to the universal ribosomal protein uL1 family.</text>
</comment>
<keyword evidence="9 11" id="KW-0687">Ribonucleoprotein</keyword>
<dbReference type="PANTHER" id="PTHR36427">
    <property type="entry name" value="54S RIBOSOMAL PROTEIN L1, MITOCHONDRIAL"/>
    <property type="match status" value="1"/>
</dbReference>
<dbReference type="InterPro" id="IPR016095">
    <property type="entry name" value="Ribosomal_uL1_3-a/b-sand"/>
</dbReference>
<evidence type="ECO:0000256" key="10">
    <source>
        <dbReference type="ARBA" id="ARBA00045545"/>
    </source>
</evidence>
<evidence type="ECO:0000256" key="7">
    <source>
        <dbReference type="ARBA" id="ARBA00022884"/>
    </source>
</evidence>
<keyword evidence="6 11" id="KW-0810">Translation regulation</keyword>
<comment type="function">
    <text evidence="11">Binds directly to 23S rRNA. Probably involved in E site tRNA release.</text>
</comment>
<dbReference type="Gene3D" id="3.40.50.790">
    <property type="match status" value="1"/>
</dbReference>
<organism evidence="13 14">
    <name type="scientific">Candidatus Methanolliviera hydrocarbonicum</name>
    <dbReference type="NCBI Taxonomy" id="2491085"/>
    <lineage>
        <taxon>Archaea</taxon>
        <taxon>Methanobacteriati</taxon>
        <taxon>Methanobacteriota</taxon>
        <taxon>Candidatus Methanoliparia</taxon>
        <taxon>Candidatus Methanoliparales</taxon>
        <taxon>Candidatus Methanollivieraceae</taxon>
        <taxon>Candidatus Methanolliviera</taxon>
    </lineage>
</organism>
<dbReference type="FunFam" id="3.40.50.790:FF:000005">
    <property type="entry name" value="50S ribosomal protein L1"/>
    <property type="match status" value="1"/>
</dbReference>
<evidence type="ECO:0000313" key="13">
    <source>
        <dbReference type="EMBL" id="RZN71729.1"/>
    </source>
</evidence>
<dbReference type="HAMAP" id="MF_01318_A">
    <property type="entry name" value="Ribosomal_uL1_A"/>
    <property type="match status" value="1"/>
</dbReference>
<dbReference type="Pfam" id="PF00687">
    <property type="entry name" value="Ribosomal_L1"/>
    <property type="match status" value="1"/>
</dbReference>
<dbReference type="GO" id="GO:0003735">
    <property type="term" value="F:structural constituent of ribosome"/>
    <property type="evidence" value="ECO:0007669"/>
    <property type="project" value="InterPro"/>
</dbReference>
<evidence type="ECO:0000256" key="11">
    <source>
        <dbReference type="HAMAP-Rule" id="MF_01318"/>
    </source>
</evidence>
<dbReference type="GO" id="GO:0015934">
    <property type="term" value="C:large ribosomal subunit"/>
    <property type="evidence" value="ECO:0007669"/>
    <property type="project" value="InterPro"/>
</dbReference>
<evidence type="ECO:0000256" key="2">
    <source>
        <dbReference type="ARBA" id="ARBA00011838"/>
    </source>
</evidence>
<dbReference type="CDD" id="cd00403">
    <property type="entry name" value="Ribosomal_L1"/>
    <property type="match status" value="1"/>
</dbReference>
<proteinExistence type="inferred from homology"/>
<comment type="function">
    <text evidence="10">Probably involved in E site tRNA release. Binds directly to 23S rRNA.</text>
</comment>
<dbReference type="PANTHER" id="PTHR36427:SF3">
    <property type="entry name" value="LARGE RIBOSOMAL SUBUNIT PROTEIN UL1M"/>
    <property type="match status" value="1"/>
</dbReference>
<keyword evidence="7 11" id="KW-0694">RNA-binding</keyword>
<dbReference type="Gene3D" id="3.30.190.20">
    <property type="match status" value="1"/>
</dbReference>
<evidence type="ECO:0000256" key="1">
    <source>
        <dbReference type="ARBA" id="ARBA00010531"/>
    </source>
</evidence>
<dbReference type="Proteomes" id="UP000320766">
    <property type="component" value="Unassembled WGS sequence"/>
</dbReference>
<dbReference type="EMBL" id="RXIL01000036">
    <property type="protein sequence ID" value="RZN71729.1"/>
    <property type="molecule type" value="Genomic_DNA"/>
</dbReference>
<dbReference type="SUPFAM" id="SSF56808">
    <property type="entry name" value="Ribosomal protein L1"/>
    <property type="match status" value="1"/>
</dbReference>
<keyword evidence="8 11" id="KW-0689">Ribosomal protein</keyword>
<evidence type="ECO:0000256" key="6">
    <source>
        <dbReference type="ARBA" id="ARBA00022845"/>
    </source>
</evidence>
<protein>
    <recommendedName>
        <fullName evidence="11">Large ribosomal subunit protein uL1</fullName>
    </recommendedName>
</protein>
<evidence type="ECO:0000256" key="12">
    <source>
        <dbReference type="RuleBase" id="RU000659"/>
    </source>
</evidence>
<evidence type="ECO:0000256" key="4">
    <source>
        <dbReference type="ARBA" id="ARBA00022555"/>
    </source>
</evidence>
<dbReference type="NCBIfam" id="NF003244">
    <property type="entry name" value="PRK04203.1"/>
    <property type="match status" value="1"/>
</dbReference>
<dbReference type="GO" id="GO:0006412">
    <property type="term" value="P:translation"/>
    <property type="evidence" value="ECO:0007669"/>
    <property type="project" value="UniProtKB-UniRule"/>
</dbReference>
<dbReference type="GO" id="GO:0019843">
    <property type="term" value="F:rRNA binding"/>
    <property type="evidence" value="ECO:0007669"/>
    <property type="project" value="UniProtKB-UniRule"/>
</dbReference>
<dbReference type="InterPro" id="IPR023669">
    <property type="entry name" value="Ribosomal_uL1_arc"/>
</dbReference>
<keyword evidence="3 11" id="KW-0678">Repressor</keyword>
<dbReference type="InterPro" id="IPR002143">
    <property type="entry name" value="Ribosomal_uL1"/>
</dbReference>
<gene>
    <name evidence="11" type="primary">rpl1</name>
    <name evidence="13" type="ORF">EF807_02095</name>
</gene>
<comment type="caution">
    <text evidence="13">The sequence shown here is derived from an EMBL/GenBank/DDBJ whole genome shotgun (WGS) entry which is preliminary data.</text>
</comment>
<evidence type="ECO:0000256" key="5">
    <source>
        <dbReference type="ARBA" id="ARBA00022730"/>
    </source>
</evidence>
<dbReference type="GO" id="GO:0006417">
    <property type="term" value="P:regulation of translation"/>
    <property type="evidence" value="ECO:0007669"/>
    <property type="project" value="UniProtKB-KW"/>
</dbReference>
<dbReference type="AlphaFoldDB" id="A0A520KXZ4"/>
<dbReference type="PIRSF" id="PIRSF002155">
    <property type="entry name" value="Ribosomal_L1"/>
    <property type="match status" value="1"/>
</dbReference>
<keyword evidence="5 11" id="KW-0699">rRNA-binding</keyword>
<dbReference type="PROSITE" id="PS01199">
    <property type="entry name" value="RIBOSOMAL_L1"/>
    <property type="match status" value="1"/>
</dbReference>
<reference evidence="13 14" key="1">
    <citation type="journal article" date="2019" name="Nat. Microbiol.">
        <title>Wide diversity of methane and short-chain alkane metabolisms in uncultured archaea.</title>
        <authorList>
            <person name="Borrel G."/>
            <person name="Adam P.S."/>
            <person name="McKay L.J."/>
            <person name="Chen L.X."/>
            <person name="Sierra-Garcia I.N."/>
            <person name="Sieber C.M."/>
            <person name="Letourneur Q."/>
            <person name="Ghozlane A."/>
            <person name="Andersen G.L."/>
            <person name="Li W.J."/>
            <person name="Hallam S.J."/>
            <person name="Muyzer G."/>
            <person name="de Oliveira V.M."/>
            <person name="Inskeep W.P."/>
            <person name="Banfield J.F."/>
            <person name="Gribaldo S."/>
        </authorList>
    </citation>
    <scope>NUCLEOTIDE SEQUENCE [LARGE SCALE GENOMIC DNA]</scope>
    <source>
        <strain evidence="13">NM1b</strain>
    </source>
</reference>
<keyword evidence="4 11" id="KW-0820">tRNA-binding</keyword>
<dbReference type="InterPro" id="IPR023673">
    <property type="entry name" value="Ribosomal_uL1_CS"/>
</dbReference>
<accession>A0A520KXZ4</accession>
<evidence type="ECO:0000256" key="3">
    <source>
        <dbReference type="ARBA" id="ARBA00022491"/>
    </source>
</evidence>
<name>A0A520KXZ4_9EURY</name>
<dbReference type="GO" id="GO:0000049">
    <property type="term" value="F:tRNA binding"/>
    <property type="evidence" value="ECO:0007669"/>
    <property type="project" value="UniProtKB-KW"/>
</dbReference>
<evidence type="ECO:0000256" key="8">
    <source>
        <dbReference type="ARBA" id="ARBA00022980"/>
    </source>
</evidence>
<evidence type="ECO:0000256" key="9">
    <source>
        <dbReference type="ARBA" id="ARBA00023274"/>
    </source>
</evidence>
<dbReference type="InterPro" id="IPR023674">
    <property type="entry name" value="Ribosomal_uL1-like"/>
</dbReference>
<evidence type="ECO:0000313" key="14">
    <source>
        <dbReference type="Proteomes" id="UP000320766"/>
    </source>
</evidence>
<comment type="subunit">
    <text evidence="2 11">Part of the 50S ribosomal subunit.</text>
</comment>